<dbReference type="Gene3D" id="3.40.50.1820">
    <property type="entry name" value="alpha/beta hydrolase"/>
    <property type="match status" value="1"/>
</dbReference>
<dbReference type="STRING" id="1045774.SAMN05421872_10675"/>
<organism evidence="3 4">
    <name type="scientific">Nocardioides lianchengensis</name>
    <dbReference type="NCBI Taxonomy" id="1045774"/>
    <lineage>
        <taxon>Bacteria</taxon>
        <taxon>Bacillati</taxon>
        <taxon>Actinomycetota</taxon>
        <taxon>Actinomycetes</taxon>
        <taxon>Propionibacteriales</taxon>
        <taxon>Nocardioidaceae</taxon>
        <taxon>Nocardioides</taxon>
    </lineage>
</organism>
<dbReference type="InterPro" id="IPR029058">
    <property type="entry name" value="AB_hydrolase_fold"/>
</dbReference>
<dbReference type="Pfam" id="PF07859">
    <property type="entry name" value="Abhydrolase_3"/>
    <property type="match status" value="1"/>
</dbReference>
<keyword evidence="1" id="KW-0378">Hydrolase</keyword>
<dbReference type="PANTHER" id="PTHR48081:SF8">
    <property type="entry name" value="ALPHA_BETA HYDROLASE FOLD-3 DOMAIN-CONTAINING PROTEIN-RELATED"/>
    <property type="match status" value="1"/>
</dbReference>
<dbReference type="InterPro" id="IPR050300">
    <property type="entry name" value="GDXG_lipolytic_enzyme"/>
</dbReference>
<dbReference type="SUPFAM" id="SSF53474">
    <property type="entry name" value="alpha/beta-Hydrolases"/>
    <property type="match status" value="1"/>
</dbReference>
<dbReference type="InterPro" id="IPR013094">
    <property type="entry name" value="AB_hydrolase_3"/>
</dbReference>
<reference evidence="3 4" key="1">
    <citation type="submission" date="2016-10" db="EMBL/GenBank/DDBJ databases">
        <authorList>
            <person name="de Groot N.N."/>
        </authorList>
    </citation>
    <scope>NUCLEOTIDE SEQUENCE [LARGE SCALE GENOMIC DNA]</scope>
    <source>
        <strain evidence="3 4">CGMCC 4.6858</strain>
    </source>
</reference>
<gene>
    <name evidence="3" type="ORF">SAMN05421872_10675</name>
</gene>
<evidence type="ECO:0000259" key="2">
    <source>
        <dbReference type="Pfam" id="PF07859"/>
    </source>
</evidence>
<dbReference type="RefSeq" id="WP_090855893.1">
    <property type="nucleotide sequence ID" value="NZ_FMZM01000006.1"/>
</dbReference>
<dbReference type="AlphaFoldDB" id="A0A1G6SBW4"/>
<dbReference type="OrthoDB" id="3181909at2"/>
<evidence type="ECO:0000313" key="3">
    <source>
        <dbReference type="EMBL" id="SDD13696.1"/>
    </source>
</evidence>
<dbReference type="GO" id="GO:0016787">
    <property type="term" value="F:hydrolase activity"/>
    <property type="evidence" value="ECO:0007669"/>
    <property type="project" value="UniProtKB-KW"/>
</dbReference>
<sequence length="307" mass="32583">MDTTPYPTLDAELRPIVELLPDLSDSLTDVAGARALLAGFVPEGPVPGEELVETTEEPIGADARVRFYRPRGATGQLAGLLYVHGGGFCLGDIELEHGLAVELCHTLGAVVASVDYRLAPEHPYPAGLDDCYAALEMLAGRADVDPARVAVHGQSAGGGLAAAVALLSRDRGGPALCFQALGIPELDDRLDTPSMRAFETTPMWSRRQAELSWRYYLGGRDADAYAAPARAEDLAGLPPAYVVTCELDPLRDEGLTYAMRLLAAGVSVELHSFPGTVHGSQLVRDAAVVKRMDAELVDALRRAVAQA</sequence>
<name>A0A1G6SBW4_9ACTN</name>
<dbReference type="EMBL" id="FMZM01000006">
    <property type="protein sequence ID" value="SDD13696.1"/>
    <property type="molecule type" value="Genomic_DNA"/>
</dbReference>
<keyword evidence="4" id="KW-1185">Reference proteome</keyword>
<protein>
    <submittedName>
        <fullName evidence="3">Acetyl esterase/lipase</fullName>
    </submittedName>
</protein>
<dbReference type="PANTHER" id="PTHR48081">
    <property type="entry name" value="AB HYDROLASE SUPERFAMILY PROTEIN C4A8.06C"/>
    <property type="match status" value="1"/>
</dbReference>
<evidence type="ECO:0000256" key="1">
    <source>
        <dbReference type="ARBA" id="ARBA00022801"/>
    </source>
</evidence>
<dbReference type="Proteomes" id="UP000199034">
    <property type="component" value="Unassembled WGS sequence"/>
</dbReference>
<evidence type="ECO:0000313" key="4">
    <source>
        <dbReference type="Proteomes" id="UP000199034"/>
    </source>
</evidence>
<accession>A0A1G6SBW4</accession>
<proteinExistence type="predicted"/>
<feature type="domain" description="Alpha/beta hydrolase fold-3" evidence="2">
    <location>
        <begin position="80"/>
        <end position="280"/>
    </location>
</feature>